<proteinExistence type="predicted"/>
<protein>
    <submittedName>
        <fullName evidence="1">Biogenesis protein MshI</fullName>
    </submittedName>
</protein>
<dbReference type="SUPFAM" id="SSF53067">
    <property type="entry name" value="Actin-like ATPase domain"/>
    <property type="match status" value="1"/>
</dbReference>
<dbReference type="Gene3D" id="3.30.420.380">
    <property type="match status" value="1"/>
</dbReference>
<dbReference type="Proteomes" id="UP001139408">
    <property type="component" value="Unassembled WGS sequence"/>
</dbReference>
<evidence type="ECO:0000313" key="2">
    <source>
        <dbReference type="Proteomes" id="UP001139408"/>
    </source>
</evidence>
<name>A0A9X1Z5L3_9GAMM</name>
<dbReference type="EMBL" id="JAKILJ010000038">
    <property type="protein sequence ID" value="MCL1106666.1"/>
    <property type="molecule type" value="Genomic_DNA"/>
</dbReference>
<sequence length="293" mass="32025">MSNGFLSKLAFWQSSQTAGDVGVFITDNALWVCYDETAESTQVVKQIPIIKHDWKQAFEELKALCGKASLQLVLSFSHYQMLQADKPNVESSEIAQALIWAVKDMVSEPVANIHLDYFESSLIPSAKVSVVVTSHDLLMQLVAACEASGFSIAGITVEELVLRHILPNDSMAHMLVAHAPQEELLLMAVKAGEVLMQRRVRGFNQLNKATFQELQNSIADNLSLEIQRSMDYFESQLRQAPVASITIASDGDSPSLAKLVAANFNQTVNAVNHDGVSGLLAQLALQEIARGEA</sequence>
<keyword evidence="2" id="KW-1185">Reference proteome</keyword>
<dbReference type="AlphaFoldDB" id="A0A9X1Z5L3"/>
<gene>
    <name evidence="1" type="ORF">L2749_15605</name>
</gene>
<dbReference type="RefSeq" id="WP_188925995.1">
    <property type="nucleotide sequence ID" value="NZ_BMQI01000036.1"/>
</dbReference>
<reference evidence="1" key="1">
    <citation type="submission" date="2022-01" db="EMBL/GenBank/DDBJ databases">
        <title>Whole genome-based taxonomy of the Shewanellaceae.</title>
        <authorList>
            <person name="Martin-Rodriguez A.J."/>
        </authorList>
    </citation>
    <scope>NUCLEOTIDE SEQUENCE</scope>
    <source>
        <strain evidence="1">DSM 23803</strain>
    </source>
</reference>
<dbReference type="InterPro" id="IPR043129">
    <property type="entry name" value="ATPase_NBD"/>
</dbReference>
<accession>A0A9X1Z5L3</accession>
<comment type="caution">
    <text evidence="1">The sequence shown here is derived from an EMBL/GenBank/DDBJ whole genome shotgun (WGS) entry which is preliminary data.</text>
</comment>
<evidence type="ECO:0000313" key="1">
    <source>
        <dbReference type="EMBL" id="MCL1106666.1"/>
    </source>
</evidence>
<organism evidence="1 2">
    <name type="scientific">Shewanella algicola</name>
    <dbReference type="NCBI Taxonomy" id="640633"/>
    <lineage>
        <taxon>Bacteria</taxon>
        <taxon>Pseudomonadati</taxon>
        <taxon>Pseudomonadota</taxon>
        <taxon>Gammaproteobacteria</taxon>
        <taxon>Alteromonadales</taxon>
        <taxon>Shewanellaceae</taxon>
        <taxon>Shewanella</taxon>
    </lineage>
</organism>